<dbReference type="EMBL" id="PDET01000007">
    <property type="protein sequence ID" value="PRD15285.1"/>
    <property type="molecule type" value="Genomic_DNA"/>
</dbReference>
<organism evidence="6 7">
    <name type="scientific">Pantoea coffeiphila</name>
    <dbReference type="NCBI Taxonomy" id="1465635"/>
    <lineage>
        <taxon>Bacteria</taxon>
        <taxon>Pseudomonadati</taxon>
        <taxon>Pseudomonadota</taxon>
        <taxon>Gammaproteobacteria</taxon>
        <taxon>Enterobacterales</taxon>
        <taxon>Erwiniaceae</taxon>
        <taxon>Pantoea</taxon>
    </lineage>
</organism>
<evidence type="ECO:0000259" key="5">
    <source>
        <dbReference type="PROSITE" id="PS51352"/>
    </source>
</evidence>
<reference evidence="6 7" key="1">
    <citation type="submission" date="2017-10" db="EMBL/GenBank/DDBJ databases">
        <title>Draft genome of two endophytic bacteria isolated from 'guarana' Paullinia cupana (Mart.) Ducke.</title>
        <authorList>
            <person name="Siqueira K.A."/>
            <person name="Liotti R.G."/>
            <person name="Mendes T.A."/>
            <person name="Soares M.A."/>
        </authorList>
    </citation>
    <scope>NUCLEOTIDE SEQUENCE [LARGE SCALE GENOMIC DNA]</scope>
    <source>
        <strain evidence="6 7">342</strain>
    </source>
</reference>
<dbReference type="Pfam" id="PF00085">
    <property type="entry name" value="Thioredoxin"/>
    <property type="match status" value="1"/>
</dbReference>
<gene>
    <name evidence="6" type="ORF">CQW29_12580</name>
</gene>
<dbReference type="InterPro" id="IPR036249">
    <property type="entry name" value="Thioredoxin-like_sf"/>
</dbReference>
<dbReference type="SUPFAM" id="SSF52833">
    <property type="entry name" value="Thioredoxin-like"/>
    <property type="match status" value="1"/>
</dbReference>
<sequence>MSDLITNLTDSTLDDALNHASQPVLLDLWAPWCGPCLAIAPLLEKVAAATEGQLTVAKLDVEQYEHLLPRFRVRGIPTLLLFRNGSEVARKVGVDSLSDLNGWLRSQGIAIESEGEVVVPEVQPWSSFYGDDALREFLTNRLKATALAAEISHYAFPRPQDLLTAPYVLAGQESLDVFERVTGLPPALALWLEVLDFVTPQQIDELIAVLASGKAYGDAPLHLLVQWLEDADVRWASVLSAPLNALRLRWLALTHSYLNGQQTPRQAWLTIQQEASAHHDSCQSGQDLEQHLCSLLFILSPPSALNDTQATFTILHHWHQIQFHLGQINAGWSSEELALADRRWAWIEPQLAAIPEEESEGALESLHLQWRQQSPEFADYVQKEALYHEDFAAGEPQRTQLFRERFLQLLKQAPDAA</sequence>
<dbReference type="OrthoDB" id="7003705at2"/>
<dbReference type="PANTHER" id="PTHR45663:SF11">
    <property type="entry name" value="GEO12009P1"/>
    <property type="match status" value="1"/>
</dbReference>
<dbReference type="InterPro" id="IPR013766">
    <property type="entry name" value="Thioredoxin_domain"/>
</dbReference>
<evidence type="ECO:0000256" key="1">
    <source>
        <dbReference type="ARBA" id="ARBA00022448"/>
    </source>
</evidence>
<evidence type="ECO:0000313" key="7">
    <source>
        <dbReference type="Proteomes" id="UP000239181"/>
    </source>
</evidence>
<evidence type="ECO:0000256" key="4">
    <source>
        <dbReference type="ARBA" id="ARBA00023284"/>
    </source>
</evidence>
<proteinExistence type="predicted"/>
<dbReference type="GO" id="GO:0045454">
    <property type="term" value="P:cell redox homeostasis"/>
    <property type="evidence" value="ECO:0007669"/>
    <property type="project" value="TreeGrafter"/>
</dbReference>
<dbReference type="PROSITE" id="PS00194">
    <property type="entry name" value="THIOREDOXIN_1"/>
    <property type="match status" value="1"/>
</dbReference>
<evidence type="ECO:0000313" key="6">
    <source>
        <dbReference type="EMBL" id="PRD15285.1"/>
    </source>
</evidence>
<keyword evidence="3" id="KW-1015">Disulfide bond</keyword>
<protein>
    <recommendedName>
        <fullName evidence="5">Thioredoxin domain-containing protein</fullName>
    </recommendedName>
</protein>
<dbReference type="InterPro" id="IPR017937">
    <property type="entry name" value="Thioredoxin_CS"/>
</dbReference>
<dbReference type="PRINTS" id="PR00421">
    <property type="entry name" value="THIOREDOXIN"/>
</dbReference>
<evidence type="ECO:0000256" key="3">
    <source>
        <dbReference type="ARBA" id="ARBA00023157"/>
    </source>
</evidence>
<dbReference type="Proteomes" id="UP000239181">
    <property type="component" value="Unassembled WGS sequence"/>
</dbReference>
<dbReference type="RefSeq" id="WP_105593063.1">
    <property type="nucleotide sequence ID" value="NZ_PDET01000007.1"/>
</dbReference>
<keyword evidence="1" id="KW-0813">Transport</keyword>
<keyword evidence="4" id="KW-0676">Redox-active center</keyword>
<dbReference type="Gene3D" id="3.40.30.10">
    <property type="entry name" value="Glutaredoxin"/>
    <property type="match status" value="1"/>
</dbReference>
<accession>A0A2S9IBW7</accession>
<keyword evidence="2" id="KW-0249">Electron transport</keyword>
<dbReference type="PROSITE" id="PS51352">
    <property type="entry name" value="THIOREDOXIN_2"/>
    <property type="match status" value="1"/>
</dbReference>
<evidence type="ECO:0000256" key="2">
    <source>
        <dbReference type="ARBA" id="ARBA00022982"/>
    </source>
</evidence>
<name>A0A2S9IBW7_9GAMM</name>
<dbReference type="AlphaFoldDB" id="A0A2S9IBW7"/>
<dbReference type="GO" id="GO:0005829">
    <property type="term" value="C:cytosol"/>
    <property type="evidence" value="ECO:0007669"/>
    <property type="project" value="TreeGrafter"/>
</dbReference>
<dbReference type="CDD" id="cd02947">
    <property type="entry name" value="TRX_family"/>
    <property type="match status" value="1"/>
</dbReference>
<keyword evidence="7" id="KW-1185">Reference proteome</keyword>
<dbReference type="GO" id="GO:0015035">
    <property type="term" value="F:protein-disulfide reductase activity"/>
    <property type="evidence" value="ECO:0007669"/>
    <property type="project" value="TreeGrafter"/>
</dbReference>
<feature type="domain" description="Thioredoxin" evidence="5">
    <location>
        <begin position="1"/>
        <end position="143"/>
    </location>
</feature>
<dbReference type="PANTHER" id="PTHR45663">
    <property type="entry name" value="GEO12009P1"/>
    <property type="match status" value="1"/>
</dbReference>
<comment type="caution">
    <text evidence="6">The sequence shown here is derived from an EMBL/GenBank/DDBJ whole genome shotgun (WGS) entry which is preliminary data.</text>
</comment>